<dbReference type="PANTHER" id="PTHR47332:SF6">
    <property type="entry name" value="SET DOMAIN-CONTAINING PROTEIN"/>
    <property type="match status" value="1"/>
</dbReference>
<organism evidence="3 4">
    <name type="scientific">Cladorrhinum samala</name>
    <dbReference type="NCBI Taxonomy" id="585594"/>
    <lineage>
        <taxon>Eukaryota</taxon>
        <taxon>Fungi</taxon>
        <taxon>Dikarya</taxon>
        <taxon>Ascomycota</taxon>
        <taxon>Pezizomycotina</taxon>
        <taxon>Sordariomycetes</taxon>
        <taxon>Sordariomycetidae</taxon>
        <taxon>Sordariales</taxon>
        <taxon>Podosporaceae</taxon>
        <taxon>Cladorrhinum</taxon>
    </lineage>
</organism>
<dbReference type="Proteomes" id="UP001321749">
    <property type="component" value="Unassembled WGS sequence"/>
</dbReference>
<feature type="signal peptide" evidence="1">
    <location>
        <begin position="1"/>
        <end position="20"/>
    </location>
</feature>
<dbReference type="InterPro" id="IPR001214">
    <property type="entry name" value="SET_dom"/>
</dbReference>
<feature type="domain" description="SET" evidence="2">
    <location>
        <begin position="134"/>
        <end position="283"/>
    </location>
</feature>
<dbReference type="PANTHER" id="PTHR47332">
    <property type="entry name" value="SET DOMAIN-CONTAINING PROTEIN 5"/>
    <property type="match status" value="1"/>
</dbReference>
<dbReference type="PROSITE" id="PS50280">
    <property type="entry name" value="SET"/>
    <property type="match status" value="1"/>
</dbReference>
<protein>
    <recommendedName>
        <fullName evidence="2">SET domain-containing protein</fullName>
    </recommendedName>
</protein>
<feature type="chain" id="PRO_5043373125" description="SET domain-containing protein" evidence="1">
    <location>
        <begin position="21"/>
        <end position="426"/>
    </location>
</feature>
<name>A0AAV9HTU9_9PEZI</name>
<evidence type="ECO:0000313" key="4">
    <source>
        <dbReference type="Proteomes" id="UP001321749"/>
    </source>
</evidence>
<accession>A0AAV9HTU9</accession>
<keyword evidence="1" id="KW-0732">Signal</keyword>
<dbReference type="Gene3D" id="2.170.270.10">
    <property type="entry name" value="SET domain"/>
    <property type="match status" value="1"/>
</dbReference>
<dbReference type="Pfam" id="PF00856">
    <property type="entry name" value="SET"/>
    <property type="match status" value="1"/>
</dbReference>
<dbReference type="InterPro" id="IPR046341">
    <property type="entry name" value="SET_dom_sf"/>
</dbReference>
<keyword evidence="4" id="KW-1185">Reference proteome</keyword>
<comment type="caution">
    <text evidence="3">The sequence shown here is derived from an EMBL/GenBank/DDBJ whole genome shotgun (WGS) entry which is preliminary data.</text>
</comment>
<evidence type="ECO:0000256" key="1">
    <source>
        <dbReference type="SAM" id="SignalP"/>
    </source>
</evidence>
<proteinExistence type="predicted"/>
<dbReference type="Gene3D" id="1.25.40.10">
    <property type="entry name" value="Tetratricopeptide repeat domain"/>
    <property type="match status" value="1"/>
</dbReference>
<sequence length="426" mass="47045">MTAKLHTLALLLALSNSSWASLQTSCPSDALNPFRSPSLCPLLIDDDTPSPFPPNQPWTHRPYCEVVTGKEDTQTQFCVYSSSAFNIGSELSVLTTPETAAALAPALSNFTSQWGARAHLAEKGTVFGYADDSKPYTVIKIPGRGMGVVATRKIKQFETIMTNFPVVIVDSELFPAEEGEKGNEGARELFDVMFEQLGDKERLLSAARSRGSGVHVIEDAVRTNAFGLSLNERRAKGFFPEIARMNHACDPNAFPRFTARDLAMSAVATRDILPGEEITISYIPVGMSSTYRQKSLANWHFNCTCALCSAPAQAIEASDARREQIVELFYGMQDPSTTYESLIEMTKEFIELAQVERLITKVGEYYQVLMKLFYEKGDPESARRYGSAALMFAETFSDPEGEFCVGLKDDLEIVDKVLAENRGSRL</sequence>
<dbReference type="EMBL" id="MU864964">
    <property type="protein sequence ID" value="KAK4463048.1"/>
    <property type="molecule type" value="Genomic_DNA"/>
</dbReference>
<dbReference type="CDD" id="cd20071">
    <property type="entry name" value="SET_SMYD"/>
    <property type="match status" value="1"/>
</dbReference>
<evidence type="ECO:0000313" key="3">
    <source>
        <dbReference type="EMBL" id="KAK4463048.1"/>
    </source>
</evidence>
<reference evidence="3" key="2">
    <citation type="submission" date="2023-06" db="EMBL/GenBank/DDBJ databases">
        <authorList>
            <consortium name="Lawrence Berkeley National Laboratory"/>
            <person name="Mondo S.J."/>
            <person name="Hensen N."/>
            <person name="Bonometti L."/>
            <person name="Westerberg I."/>
            <person name="Brannstrom I.O."/>
            <person name="Guillou S."/>
            <person name="Cros-Aarteil S."/>
            <person name="Calhoun S."/>
            <person name="Haridas S."/>
            <person name="Kuo A."/>
            <person name="Pangilinan J."/>
            <person name="Riley R."/>
            <person name="Labutti K."/>
            <person name="Andreopoulos B."/>
            <person name="Lipzen A."/>
            <person name="Chen C."/>
            <person name="Yanf M."/>
            <person name="Daum C."/>
            <person name="Ng V."/>
            <person name="Clum A."/>
            <person name="Steindorff A."/>
            <person name="Ohm R."/>
            <person name="Martin F."/>
            <person name="Silar P."/>
            <person name="Natvig D."/>
            <person name="Lalanne C."/>
            <person name="Gautier V."/>
            <person name="Ament-Velasquez S.L."/>
            <person name="Kruys A."/>
            <person name="Hutchinson M.I."/>
            <person name="Powell A.J."/>
            <person name="Barry K."/>
            <person name="Miller A.N."/>
            <person name="Grigoriev I.V."/>
            <person name="Debuchy R."/>
            <person name="Gladieux P."/>
            <person name="Thoren M.H."/>
            <person name="Johannesson H."/>
        </authorList>
    </citation>
    <scope>NUCLEOTIDE SEQUENCE</scope>
    <source>
        <strain evidence="3">PSN324</strain>
    </source>
</reference>
<reference evidence="3" key="1">
    <citation type="journal article" date="2023" name="Mol. Phylogenet. Evol.">
        <title>Genome-scale phylogeny and comparative genomics of the fungal order Sordariales.</title>
        <authorList>
            <person name="Hensen N."/>
            <person name="Bonometti L."/>
            <person name="Westerberg I."/>
            <person name="Brannstrom I.O."/>
            <person name="Guillou S."/>
            <person name="Cros-Aarteil S."/>
            <person name="Calhoun S."/>
            <person name="Haridas S."/>
            <person name="Kuo A."/>
            <person name="Mondo S."/>
            <person name="Pangilinan J."/>
            <person name="Riley R."/>
            <person name="LaButti K."/>
            <person name="Andreopoulos B."/>
            <person name="Lipzen A."/>
            <person name="Chen C."/>
            <person name="Yan M."/>
            <person name="Daum C."/>
            <person name="Ng V."/>
            <person name="Clum A."/>
            <person name="Steindorff A."/>
            <person name="Ohm R.A."/>
            <person name="Martin F."/>
            <person name="Silar P."/>
            <person name="Natvig D.O."/>
            <person name="Lalanne C."/>
            <person name="Gautier V."/>
            <person name="Ament-Velasquez S.L."/>
            <person name="Kruys A."/>
            <person name="Hutchinson M.I."/>
            <person name="Powell A.J."/>
            <person name="Barry K."/>
            <person name="Miller A.N."/>
            <person name="Grigoriev I.V."/>
            <person name="Debuchy R."/>
            <person name="Gladieux P."/>
            <person name="Hiltunen Thoren M."/>
            <person name="Johannesson H."/>
        </authorList>
    </citation>
    <scope>NUCLEOTIDE SEQUENCE</scope>
    <source>
        <strain evidence="3">PSN324</strain>
    </source>
</reference>
<dbReference type="InterPro" id="IPR053185">
    <property type="entry name" value="SET_domain_protein"/>
</dbReference>
<dbReference type="InterPro" id="IPR011990">
    <property type="entry name" value="TPR-like_helical_dom_sf"/>
</dbReference>
<dbReference type="SMART" id="SM00317">
    <property type="entry name" value="SET"/>
    <property type="match status" value="1"/>
</dbReference>
<evidence type="ECO:0000259" key="2">
    <source>
        <dbReference type="PROSITE" id="PS50280"/>
    </source>
</evidence>
<dbReference type="AlphaFoldDB" id="A0AAV9HTU9"/>
<dbReference type="SUPFAM" id="SSF82199">
    <property type="entry name" value="SET domain"/>
    <property type="match status" value="1"/>
</dbReference>
<gene>
    <name evidence="3" type="ORF">QBC42DRAFT_325432</name>
</gene>